<evidence type="ECO:0000313" key="9">
    <source>
        <dbReference type="EMBL" id="CAB3751251.1"/>
    </source>
</evidence>
<dbReference type="PANTHER" id="PTHR30026">
    <property type="entry name" value="OUTER MEMBRANE PROTEIN TOLC"/>
    <property type="match status" value="1"/>
</dbReference>
<dbReference type="GO" id="GO:0015562">
    <property type="term" value="F:efflux transmembrane transporter activity"/>
    <property type="evidence" value="ECO:0007669"/>
    <property type="project" value="InterPro"/>
</dbReference>
<keyword evidence="7" id="KW-0354">Hemolysis</keyword>
<feature type="signal peptide" evidence="8">
    <location>
        <begin position="1"/>
        <end position="30"/>
    </location>
</feature>
<evidence type="ECO:0000256" key="8">
    <source>
        <dbReference type="SAM" id="SignalP"/>
    </source>
</evidence>
<dbReference type="GO" id="GO:0015288">
    <property type="term" value="F:porin activity"/>
    <property type="evidence" value="ECO:0007669"/>
    <property type="project" value="TreeGrafter"/>
</dbReference>
<dbReference type="Pfam" id="PF02321">
    <property type="entry name" value="OEP"/>
    <property type="match status" value="2"/>
</dbReference>
<evidence type="ECO:0000313" key="10">
    <source>
        <dbReference type="Proteomes" id="UP000494329"/>
    </source>
</evidence>
<evidence type="ECO:0000256" key="6">
    <source>
        <dbReference type="ARBA" id="ARBA00023237"/>
    </source>
</evidence>
<keyword evidence="10" id="KW-1185">Reference proteome</keyword>
<evidence type="ECO:0000256" key="4">
    <source>
        <dbReference type="ARBA" id="ARBA00022692"/>
    </source>
</evidence>
<dbReference type="GO" id="GO:1990281">
    <property type="term" value="C:efflux pump complex"/>
    <property type="evidence" value="ECO:0007669"/>
    <property type="project" value="TreeGrafter"/>
</dbReference>
<keyword evidence="4" id="KW-0812">Transmembrane</keyword>
<sequence length="487" mass="52350">MSVRTVSRTSMRRGGALALLLCCGSSAAWGFDPLLTGSAVPPTAAANMLGDGSADVCVFGALPDPLPLQDAVERALCNNPRTREAWGQVKLEAARVGQGRAAYLPNITGSWQGVRDDQKTDIDNLPQFNSNFRNFLRTESVSLSWVLYDFGGRAAALKSETELLAAAQANQQAVLDMAFAKVAKDYYAAQAAQGALAAAQQIERTANDSVQAATARTDKGIAPITDQLQAQTQYAEAVVNLTKAQGDRQDALGVLANDMNLDPNAPITLPDVGEGVMPDQAFNGSIADLIDEAKRTHPSVRAAEARVEAALAKIKQTRAEGLPSVSLVAKYSRNNEPTSFEIGQPQLPTTGSEWYVGFQVTIPIFSGFLRTYQVREQQARAQLESDALDETRQQVGLDVWTSYEALQTATHILDNSAMLLDISTRSYAAAQHRYTVGVGSILELLNAQSALAGAKRQRIQALTDWRSARLQLAARLGEIGMWSLPGD</sequence>
<evidence type="ECO:0000256" key="5">
    <source>
        <dbReference type="ARBA" id="ARBA00023136"/>
    </source>
</evidence>
<dbReference type="Proteomes" id="UP000494329">
    <property type="component" value="Unassembled WGS sequence"/>
</dbReference>
<gene>
    <name evidence="9" type="primary">oprM_2</name>
    <name evidence="9" type="ORF">LMG29739_01265</name>
</gene>
<dbReference type="GO" id="GO:0009279">
    <property type="term" value="C:cell outer membrane"/>
    <property type="evidence" value="ECO:0007669"/>
    <property type="project" value="UniProtKB-SubCell"/>
</dbReference>
<dbReference type="InterPro" id="IPR003423">
    <property type="entry name" value="OMP_efflux"/>
</dbReference>
<evidence type="ECO:0000256" key="2">
    <source>
        <dbReference type="ARBA" id="ARBA00022448"/>
    </source>
</evidence>
<protein>
    <recommendedName>
        <fullName evidence="7">Protein CyaE</fullName>
    </recommendedName>
</protein>
<keyword evidence="2 7" id="KW-0813">Transport</keyword>
<keyword evidence="3" id="KW-1134">Transmembrane beta strand</keyword>
<keyword evidence="5 7" id="KW-0472">Membrane</keyword>
<dbReference type="AlphaFoldDB" id="A0A6J5DDA6"/>
<keyword evidence="6 7" id="KW-0998">Cell outer membrane</keyword>
<comment type="subcellular location">
    <subcellularLocation>
        <location evidence="7">Cell outer membrane</location>
        <topology evidence="7">Peripheral membrane protein</topology>
    </subcellularLocation>
</comment>
<feature type="chain" id="PRO_5026833914" description="Protein CyaE" evidence="8">
    <location>
        <begin position="31"/>
        <end position="487"/>
    </location>
</feature>
<reference evidence="9 10" key="1">
    <citation type="submission" date="2020-04" db="EMBL/GenBank/DDBJ databases">
        <authorList>
            <person name="De Canck E."/>
        </authorList>
    </citation>
    <scope>NUCLEOTIDE SEQUENCE [LARGE SCALE GENOMIC DNA]</scope>
    <source>
        <strain evidence="9 10">LMG 29739</strain>
    </source>
</reference>
<dbReference type="InterPro" id="IPR028351">
    <property type="entry name" value="CyaE"/>
</dbReference>
<dbReference type="SUPFAM" id="SSF56954">
    <property type="entry name" value="Outer membrane efflux proteins (OEP)"/>
    <property type="match status" value="1"/>
</dbReference>
<accession>A0A6J5DDA6</accession>
<dbReference type="PANTHER" id="PTHR30026:SF20">
    <property type="entry name" value="OUTER MEMBRANE PROTEIN TOLC"/>
    <property type="match status" value="1"/>
</dbReference>
<evidence type="ECO:0000256" key="3">
    <source>
        <dbReference type="ARBA" id="ARBA00022452"/>
    </source>
</evidence>
<comment type="function">
    <text evidence="7">CyaE is necessary for transport of calmodulin-sensitive adenylate cyclase-hemolysin (cyclolysin).</text>
</comment>
<dbReference type="PIRSF" id="PIRSF001892">
    <property type="entry name" value="CyaE"/>
    <property type="match status" value="1"/>
</dbReference>
<organism evidence="9 10">
    <name type="scientific">Paraburkholderia solisilvae</name>
    <dbReference type="NCBI Taxonomy" id="624376"/>
    <lineage>
        <taxon>Bacteria</taxon>
        <taxon>Pseudomonadati</taxon>
        <taxon>Pseudomonadota</taxon>
        <taxon>Betaproteobacteria</taxon>
        <taxon>Burkholderiales</taxon>
        <taxon>Burkholderiaceae</taxon>
        <taxon>Paraburkholderia</taxon>
    </lineage>
</organism>
<keyword evidence="7" id="KW-0204">Cytolysis</keyword>
<dbReference type="RefSeq" id="WP_246270118.1">
    <property type="nucleotide sequence ID" value="NZ_CADIKF010000006.1"/>
</dbReference>
<proteinExistence type="inferred from homology"/>
<evidence type="ECO:0000256" key="1">
    <source>
        <dbReference type="ARBA" id="ARBA00007613"/>
    </source>
</evidence>
<dbReference type="GO" id="GO:0031640">
    <property type="term" value="P:killing of cells of another organism"/>
    <property type="evidence" value="ECO:0007669"/>
    <property type="project" value="UniProtKB-KW"/>
</dbReference>
<name>A0A6J5DDA6_9BURK</name>
<keyword evidence="8" id="KW-0732">Signal</keyword>
<dbReference type="Gene3D" id="1.20.1600.10">
    <property type="entry name" value="Outer membrane efflux proteins (OEP)"/>
    <property type="match status" value="1"/>
</dbReference>
<evidence type="ECO:0000256" key="7">
    <source>
        <dbReference type="PIRNR" id="PIRNR001892"/>
    </source>
</evidence>
<comment type="similarity">
    <text evidence="1 7">Belongs to the outer membrane factor (OMF) (TC 1.B.17) family.</text>
</comment>
<dbReference type="InterPro" id="IPR051906">
    <property type="entry name" value="TolC-like"/>
</dbReference>
<dbReference type="EMBL" id="CADIKF010000006">
    <property type="protein sequence ID" value="CAB3751251.1"/>
    <property type="molecule type" value="Genomic_DNA"/>
</dbReference>